<name>A0A918A4D0_9ACTN</name>
<dbReference type="Gene3D" id="3.40.710.10">
    <property type="entry name" value="DD-peptidase/beta-lactamase superfamily"/>
    <property type="match status" value="1"/>
</dbReference>
<keyword evidence="2" id="KW-0121">Carboxypeptidase</keyword>
<protein>
    <submittedName>
        <fullName evidence="2">D-alanyl-D-alanine carboxypeptidase</fullName>
    </submittedName>
</protein>
<dbReference type="GO" id="GO:0004180">
    <property type="term" value="F:carboxypeptidase activity"/>
    <property type="evidence" value="ECO:0007669"/>
    <property type="project" value="UniProtKB-KW"/>
</dbReference>
<feature type="domain" description="Beta-lactamase-related" evidence="1">
    <location>
        <begin position="14"/>
        <end position="360"/>
    </location>
</feature>
<organism evidence="2 3">
    <name type="scientific">Nonomuraea glycinis</name>
    <dbReference type="NCBI Taxonomy" id="2047744"/>
    <lineage>
        <taxon>Bacteria</taxon>
        <taxon>Bacillati</taxon>
        <taxon>Actinomycetota</taxon>
        <taxon>Actinomycetes</taxon>
        <taxon>Streptosporangiales</taxon>
        <taxon>Streptosporangiaceae</taxon>
        <taxon>Nonomuraea</taxon>
    </lineage>
</organism>
<evidence type="ECO:0000259" key="1">
    <source>
        <dbReference type="Pfam" id="PF00144"/>
    </source>
</evidence>
<accession>A0A918A4D0</accession>
<dbReference type="EMBL" id="BMNK01000005">
    <property type="protein sequence ID" value="GGP07042.1"/>
    <property type="molecule type" value="Genomic_DNA"/>
</dbReference>
<keyword evidence="2" id="KW-0378">Hydrolase</keyword>
<proteinExistence type="predicted"/>
<dbReference type="InterPro" id="IPR050491">
    <property type="entry name" value="AmpC-like"/>
</dbReference>
<dbReference type="InterPro" id="IPR012338">
    <property type="entry name" value="Beta-lactam/transpept-like"/>
</dbReference>
<dbReference type="PANTHER" id="PTHR46825:SF7">
    <property type="entry name" value="D-ALANYL-D-ALANINE CARBOXYPEPTIDASE"/>
    <property type="match status" value="1"/>
</dbReference>
<dbReference type="InterPro" id="IPR001466">
    <property type="entry name" value="Beta-lactam-related"/>
</dbReference>
<dbReference type="Pfam" id="PF00144">
    <property type="entry name" value="Beta-lactamase"/>
    <property type="match status" value="1"/>
</dbReference>
<comment type="caution">
    <text evidence="2">The sequence shown here is derived from an EMBL/GenBank/DDBJ whole genome shotgun (WGS) entry which is preliminary data.</text>
</comment>
<dbReference type="Proteomes" id="UP000660745">
    <property type="component" value="Unassembled WGS sequence"/>
</dbReference>
<keyword evidence="2" id="KW-0645">Protease</keyword>
<dbReference type="SUPFAM" id="SSF56601">
    <property type="entry name" value="beta-lactamase/transpeptidase-like"/>
    <property type="match status" value="1"/>
</dbReference>
<dbReference type="RefSeq" id="WP_225277072.1">
    <property type="nucleotide sequence ID" value="NZ_BMNK01000005.1"/>
</dbReference>
<dbReference type="PANTHER" id="PTHR46825">
    <property type="entry name" value="D-ALANYL-D-ALANINE-CARBOXYPEPTIDASE/ENDOPEPTIDASE AMPH"/>
    <property type="match status" value="1"/>
</dbReference>
<evidence type="ECO:0000313" key="3">
    <source>
        <dbReference type="Proteomes" id="UP000660745"/>
    </source>
</evidence>
<keyword evidence="3" id="KW-1185">Reference proteome</keyword>
<sequence>MAAHENVQQVLDWSVAEVGIPGIVAEVKDGDRTWFGTAGVADIETGSPRVPGEYFHAGSSGKAFTSATLLALEAEAGLSLDDTVNAHLPGVLDVNGYDGDKITIKHLLSNTSGLFATGLAPEVSQRYATRSGFDRHRFDTFSTEELLRVAVSQSPVGAPGERFEYANGGFYIAGAIIEKVTGNSYADEVDRRVVQPLGLTHTRVRPTTETGYPSPHPRGYSHQFLKDGADPAAVTPENWESLMEEPGLPPLDVTELNSSLGYAAGNVVSTTTDMIRFFNAMTTGSLLPPAQHRQMWTTVSTEGGYWMPYARYGLGMFEFDEQATGGRTLRGVGGSFWGSYFFAVGTPDGRHTVAVHTNTEWKSWDPMFKVIEAEFGVSIGA</sequence>
<reference evidence="2" key="2">
    <citation type="submission" date="2020-09" db="EMBL/GenBank/DDBJ databases">
        <authorList>
            <person name="Sun Q."/>
            <person name="Zhou Y."/>
        </authorList>
    </citation>
    <scope>NUCLEOTIDE SEQUENCE</scope>
    <source>
        <strain evidence="2">CGMCC 4.7430</strain>
    </source>
</reference>
<reference evidence="2" key="1">
    <citation type="journal article" date="2014" name="Int. J. Syst. Evol. Microbiol.">
        <title>Complete genome sequence of Corynebacterium casei LMG S-19264T (=DSM 44701T), isolated from a smear-ripened cheese.</title>
        <authorList>
            <consortium name="US DOE Joint Genome Institute (JGI-PGF)"/>
            <person name="Walter F."/>
            <person name="Albersmeier A."/>
            <person name="Kalinowski J."/>
            <person name="Ruckert C."/>
        </authorList>
    </citation>
    <scope>NUCLEOTIDE SEQUENCE</scope>
    <source>
        <strain evidence="2">CGMCC 4.7430</strain>
    </source>
</reference>
<evidence type="ECO:0000313" key="2">
    <source>
        <dbReference type="EMBL" id="GGP07042.1"/>
    </source>
</evidence>
<gene>
    <name evidence="2" type="ORF">GCM10012278_33230</name>
</gene>
<dbReference type="AlphaFoldDB" id="A0A918A4D0"/>